<dbReference type="PANTHER" id="PTHR46814:SF1">
    <property type="entry name" value="EGALITARIAN, ISOFORM B"/>
    <property type="match status" value="1"/>
</dbReference>
<evidence type="ECO:0000256" key="1">
    <source>
        <dbReference type="PROSITE-ProRule" id="PRU00723"/>
    </source>
</evidence>
<keyword evidence="4" id="KW-0378">Hydrolase</keyword>
<dbReference type="KEGG" id="tet:TTHERM_01276440"/>
<keyword evidence="1" id="KW-0862">Zinc</keyword>
<dbReference type="InterPro" id="IPR002562">
    <property type="entry name" value="3'-5'_exonuclease_dom"/>
</dbReference>
<protein>
    <submittedName>
        <fullName evidence="4">3'-5' exonuclease</fullName>
    </submittedName>
</protein>
<feature type="region of interest" description="Disordered" evidence="2">
    <location>
        <begin position="81"/>
        <end position="125"/>
    </location>
</feature>
<name>Q22A65_TETTS</name>
<dbReference type="Proteomes" id="UP000009168">
    <property type="component" value="Unassembled WGS sequence"/>
</dbReference>
<dbReference type="PANTHER" id="PTHR46814">
    <property type="entry name" value="EGALITARIAN, ISOFORM B"/>
    <property type="match status" value="1"/>
</dbReference>
<reference evidence="5" key="1">
    <citation type="journal article" date="2006" name="PLoS Biol.">
        <title>Macronuclear genome sequence of the ciliate Tetrahymena thermophila, a model eukaryote.</title>
        <authorList>
            <person name="Eisen J.A."/>
            <person name="Coyne R.S."/>
            <person name="Wu M."/>
            <person name="Wu D."/>
            <person name="Thiagarajan M."/>
            <person name="Wortman J.R."/>
            <person name="Badger J.H."/>
            <person name="Ren Q."/>
            <person name="Amedeo P."/>
            <person name="Jones K.M."/>
            <person name="Tallon L.J."/>
            <person name="Delcher A.L."/>
            <person name="Salzberg S.L."/>
            <person name="Silva J.C."/>
            <person name="Haas B.J."/>
            <person name="Majoros W.H."/>
            <person name="Farzad M."/>
            <person name="Carlton J.M."/>
            <person name="Smith R.K. Jr."/>
            <person name="Garg J."/>
            <person name="Pearlman R.E."/>
            <person name="Karrer K.M."/>
            <person name="Sun L."/>
            <person name="Manning G."/>
            <person name="Elde N.C."/>
            <person name="Turkewitz A.P."/>
            <person name="Asai D.J."/>
            <person name="Wilkes D.E."/>
            <person name="Wang Y."/>
            <person name="Cai H."/>
            <person name="Collins K."/>
            <person name="Stewart B.A."/>
            <person name="Lee S.R."/>
            <person name="Wilamowska K."/>
            <person name="Weinberg Z."/>
            <person name="Ruzzo W.L."/>
            <person name="Wloga D."/>
            <person name="Gaertig J."/>
            <person name="Frankel J."/>
            <person name="Tsao C.-C."/>
            <person name="Gorovsky M.A."/>
            <person name="Keeling P.J."/>
            <person name="Waller R.F."/>
            <person name="Patron N.J."/>
            <person name="Cherry J.M."/>
            <person name="Stover N.A."/>
            <person name="Krieger C.J."/>
            <person name="del Toro C."/>
            <person name="Ryder H.F."/>
            <person name="Williamson S.C."/>
            <person name="Barbeau R.A."/>
            <person name="Hamilton E.P."/>
            <person name="Orias E."/>
        </authorList>
    </citation>
    <scope>NUCLEOTIDE SEQUENCE [LARGE SCALE GENOMIC DNA]</scope>
    <source>
        <strain evidence="5">SB210</strain>
    </source>
</reference>
<gene>
    <name evidence="4" type="ORF">TTHERM_01276440</name>
</gene>
<feature type="zinc finger region" description="C3H1-type" evidence="1">
    <location>
        <begin position="139"/>
        <end position="167"/>
    </location>
</feature>
<keyword evidence="1" id="KW-0479">Metal-binding</keyword>
<evidence type="ECO:0000313" key="5">
    <source>
        <dbReference type="Proteomes" id="UP000009168"/>
    </source>
</evidence>
<dbReference type="GeneID" id="7823399"/>
<dbReference type="OrthoDB" id="297630at2759"/>
<keyword evidence="4" id="KW-0540">Nuclease</keyword>
<proteinExistence type="predicted"/>
<dbReference type="InterPro" id="IPR000571">
    <property type="entry name" value="Znf_CCCH"/>
</dbReference>
<dbReference type="AlphaFoldDB" id="Q22A65"/>
<dbReference type="GO" id="GO:0008408">
    <property type="term" value="F:3'-5' exonuclease activity"/>
    <property type="evidence" value="ECO:0007669"/>
    <property type="project" value="InterPro"/>
</dbReference>
<keyword evidence="5" id="KW-1185">Reference proteome</keyword>
<dbReference type="SUPFAM" id="SSF53098">
    <property type="entry name" value="Ribonuclease H-like"/>
    <property type="match status" value="1"/>
</dbReference>
<dbReference type="STRING" id="312017.Q22A65"/>
<dbReference type="EMBL" id="GG662279">
    <property type="protein sequence ID" value="EAR82192.2"/>
    <property type="molecule type" value="Genomic_DNA"/>
</dbReference>
<sequence>MTFIIADFVNFILNTRVRLHYYSSNFYQKQIRLFQQQLQLPTNQMVQTQEQIIKYISNTRIYQKKNYCISLSSMSDNEDFEEIKQEDSKQLQKNGNKEDQFKARKRPEEPRPPQKLFSPPNPQEREQKRLEYLSSKMDDEKQQLCRFWLRGLCMFSVQQCKFAHGIDDLIYVKNEDEVDLDAKPKDYNQKALWIEAKPSYLNVYDYQFEIQDKLQRIYTQEEIDIDRSIRKNIREFYHKKALYDFYKLLRREHPDRDFTEQFIEKEYNRIGFNKIGFKLKYQYILNALSDICFESKVLPQGQKKPIVVLLEYPENQKQIFFNQIVDLCKQYVQSEGFPIMESSIRKQHYSVVKQTEPGLHQILQYIKKENLKEYFDELEKNQEFIDKVTENLTSEEKQQALEKIFSYDNEIEHLKERALEIIHHNKKNIFSLDRLEQTIIKEFPQNVKALGSQSKFRNIFRSFLIKQKINIVRTQTHDYCIKYDVNPKKGASNIYSCKCPLEEITFKTEQLNESIINKFSTMRIVVVDDEESLNYANYTIPKFKHVGVDLEGALRKEGYVQLVQISIQLKPDFSQIFIFDIYSIQNIKEDKILEKNMINCIQNIMQDVNIIKIFHDCRRDSLALHLFMKACPKNVFDTAAIHAFKLHVEKYIGLNTKEDKNILQLLKSLEELKQPGLNDILQIYNTSHGINLLKDSMHQKFQEMPSLYFLQRPIDPEFLEYSARDVEDLIEAYHFMIDTVKQTCKQAFPKANEQIVMQWVSKISKSFSVDWQSNQ</sequence>
<dbReference type="GO" id="GO:0008270">
    <property type="term" value="F:zinc ion binding"/>
    <property type="evidence" value="ECO:0007669"/>
    <property type="project" value="UniProtKB-KW"/>
</dbReference>
<dbReference type="GO" id="GO:0003676">
    <property type="term" value="F:nucleic acid binding"/>
    <property type="evidence" value="ECO:0007669"/>
    <property type="project" value="InterPro"/>
</dbReference>
<feature type="domain" description="C3H1-type" evidence="3">
    <location>
        <begin position="139"/>
        <end position="167"/>
    </location>
</feature>
<dbReference type="PROSITE" id="PS50103">
    <property type="entry name" value="ZF_C3H1"/>
    <property type="match status" value="1"/>
</dbReference>
<dbReference type="Pfam" id="PF01612">
    <property type="entry name" value="DNA_pol_A_exo1"/>
    <property type="match status" value="1"/>
</dbReference>
<dbReference type="RefSeq" id="XP_001029855.2">
    <property type="nucleotide sequence ID" value="XM_001029855.2"/>
</dbReference>
<dbReference type="InParanoid" id="Q22A65"/>
<keyword evidence="4" id="KW-0269">Exonuclease</keyword>
<organism evidence="4 5">
    <name type="scientific">Tetrahymena thermophila (strain SB210)</name>
    <dbReference type="NCBI Taxonomy" id="312017"/>
    <lineage>
        <taxon>Eukaryota</taxon>
        <taxon>Sar</taxon>
        <taxon>Alveolata</taxon>
        <taxon>Ciliophora</taxon>
        <taxon>Intramacronucleata</taxon>
        <taxon>Oligohymenophorea</taxon>
        <taxon>Hymenostomatida</taxon>
        <taxon>Tetrahymenina</taxon>
        <taxon>Tetrahymenidae</taxon>
        <taxon>Tetrahymena</taxon>
    </lineage>
</organism>
<dbReference type="SMART" id="SM00356">
    <property type="entry name" value="ZnF_C3H1"/>
    <property type="match status" value="1"/>
</dbReference>
<dbReference type="InterPro" id="IPR012337">
    <property type="entry name" value="RNaseH-like_sf"/>
</dbReference>
<feature type="compositionally biased region" description="Basic and acidic residues" evidence="2">
    <location>
        <begin position="82"/>
        <end position="112"/>
    </location>
</feature>
<evidence type="ECO:0000256" key="2">
    <source>
        <dbReference type="SAM" id="MobiDB-lite"/>
    </source>
</evidence>
<dbReference type="Gene3D" id="4.10.1000.10">
    <property type="entry name" value="Zinc finger, CCCH-type"/>
    <property type="match status" value="1"/>
</dbReference>
<accession>Q22A65</accession>
<keyword evidence="1" id="KW-0863">Zinc-finger</keyword>
<dbReference type="InterPro" id="IPR036397">
    <property type="entry name" value="RNaseH_sf"/>
</dbReference>
<evidence type="ECO:0000259" key="3">
    <source>
        <dbReference type="PROSITE" id="PS50103"/>
    </source>
</evidence>
<dbReference type="eggNOG" id="ENOG502S6BJ">
    <property type="taxonomic scope" value="Eukaryota"/>
</dbReference>
<dbReference type="Gene3D" id="3.30.420.10">
    <property type="entry name" value="Ribonuclease H-like superfamily/Ribonuclease H"/>
    <property type="match status" value="1"/>
</dbReference>
<evidence type="ECO:0000313" key="4">
    <source>
        <dbReference type="EMBL" id="EAR82192.2"/>
    </source>
</evidence>
<dbReference type="HOGENOM" id="CLU_277141_0_0_1"/>
<dbReference type="GO" id="GO:0006139">
    <property type="term" value="P:nucleobase-containing compound metabolic process"/>
    <property type="evidence" value="ECO:0007669"/>
    <property type="project" value="InterPro"/>
</dbReference>